<dbReference type="EMBL" id="JBIAFP010000017">
    <property type="protein sequence ID" value="MFE9228170.1"/>
    <property type="molecule type" value="Genomic_DNA"/>
</dbReference>
<keyword evidence="1" id="KW-0812">Transmembrane</keyword>
<proteinExistence type="predicted"/>
<evidence type="ECO:0000313" key="3">
    <source>
        <dbReference type="Proteomes" id="UP001601288"/>
    </source>
</evidence>
<evidence type="ECO:0000256" key="1">
    <source>
        <dbReference type="SAM" id="Phobius"/>
    </source>
</evidence>
<feature type="transmembrane region" description="Helical" evidence="1">
    <location>
        <begin position="12"/>
        <end position="36"/>
    </location>
</feature>
<protein>
    <submittedName>
        <fullName evidence="2">Uncharacterized protein</fullName>
    </submittedName>
</protein>
<dbReference type="RefSeq" id="WP_358286011.1">
    <property type="nucleotide sequence ID" value="NZ_JBEYGJ010000024.1"/>
</dbReference>
<name>A0ABW6LIC3_9ACTN</name>
<accession>A0ABW6LIC3</accession>
<feature type="transmembrane region" description="Helical" evidence="1">
    <location>
        <begin position="42"/>
        <end position="60"/>
    </location>
</feature>
<comment type="caution">
    <text evidence="2">The sequence shown here is derived from an EMBL/GenBank/DDBJ whole genome shotgun (WGS) entry which is preliminary data.</text>
</comment>
<reference evidence="2 3" key="1">
    <citation type="submission" date="2024-10" db="EMBL/GenBank/DDBJ databases">
        <title>The Natural Products Discovery Center: Release of the First 8490 Sequenced Strains for Exploring Actinobacteria Biosynthetic Diversity.</title>
        <authorList>
            <person name="Kalkreuter E."/>
            <person name="Kautsar S.A."/>
            <person name="Yang D."/>
            <person name="Bader C.D."/>
            <person name="Teijaro C.N."/>
            <person name="Fluegel L."/>
            <person name="Davis C.M."/>
            <person name="Simpson J.R."/>
            <person name="Lauterbach L."/>
            <person name="Steele A.D."/>
            <person name="Gui C."/>
            <person name="Meng S."/>
            <person name="Li G."/>
            <person name="Viehrig K."/>
            <person name="Ye F."/>
            <person name="Su P."/>
            <person name="Kiefer A.F."/>
            <person name="Nichols A."/>
            <person name="Cepeda A.J."/>
            <person name="Yan W."/>
            <person name="Fan B."/>
            <person name="Jiang Y."/>
            <person name="Adhikari A."/>
            <person name="Zheng C.-J."/>
            <person name="Schuster L."/>
            <person name="Cowan T.M."/>
            <person name="Smanski M.J."/>
            <person name="Chevrette M.G."/>
            <person name="De Carvalho L.P.S."/>
            <person name="Shen B."/>
        </authorList>
    </citation>
    <scope>NUCLEOTIDE SEQUENCE [LARGE SCALE GENOMIC DNA]</scope>
    <source>
        <strain evidence="2 3">NPDC007066</strain>
    </source>
</reference>
<gene>
    <name evidence="2" type="ORF">ACFYM3_26760</name>
</gene>
<organism evidence="2 3">
    <name type="scientific">Streptomyces massasporeus</name>
    <dbReference type="NCBI Taxonomy" id="67324"/>
    <lineage>
        <taxon>Bacteria</taxon>
        <taxon>Bacillati</taxon>
        <taxon>Actinomycetota</taxon>
        <taxon>Actinomycetes</taxon>
        <taxon>Kitasatosporales</taxon>
        <taxon>Streptomycetaceae</taxon>
        <taxon>Streptomyces</taxon>
    </lineage>
</organism>
<evidence type="ECO:0000313" key="2">
    <source>
        <dbReference type="EMBL" id="MFE9228170.1"/>
    </source>
</evidence>
<feature type="transmembrane region" description="Helical" evidence="1">
    <location>
        <begin position="135"/>
        <end position="154"/>
    </location>
</feature>
<sequence>MSTHRVPQAQRAFLVASIAMGLVVWSVAFNLGAFGVVFFKDVFAVVVTATVALLVSFVVPEVFAGPLWAVRLLLASPAAWLIAAVTIDHSVTEAATDPVLGPIGLCVALAATPYTLWLMITALVPQLDQIRGHRLALALAGIVVVVGTAGWLVGQANHHFLHCDDFTISGNDRPRNCANLPASPR</sequence>
<feature type="transmembrane region" description="Helical" evidence="1">
    <location>
        <begin position="99"/>
        <end position="123"/>
    </location>
</feature>
<dbReference type="Proteomes" id="UP001601288">
    <property type="component" value="Unassembled WGS sequence"/>
</dbReference>
<feature type="transmembrane region" description="Helical" evidence="1">
    <location>
        <begin position="67"/>
        <end position="87"/>
    </location>
</feature>
<keyword evidence="1" id="KW-1133">Transmembrane helix</keyword>
<keyword evidence="3" id="KW-1185">Reference proteome</keyword>
<keyword evidence="1" id="KW-0472">Membrane</keyword>